<evidence type="ECO:0000313" key="3">
    <source>
        <dbReference type="EMBL" id="OMD55250.1"/>
    </source>
</evidence>
<evidence type="ECO:0000313" key="4">
    <source>
        <dbReference type="Proteomes" id="UP000187313"/>
    </source>
</evidence>
<proteinExistence type="predicted"/>
<dbReference type="SUPFAM" id="SSF53187">
    <property type="entry name" value="Zn-dependent exopeptidases"/>
    <property type="match status" value="1"/>
</dbReference>
<dbReference type="PANTHER" id="PTHR30404">
    <property type="entry name" value="N-ACETYLMURAMOYL-L-ALANINE AMIDASE"/>
    <property type="match status" value="1"/>
</dbReference>
<evidence type="ECO:0000259" key="2">
    <source>
        <dbReference type="SMART" id="SM00646"/>
    </source>
</evidence>
<comment type="caution">
    <text evidence="3">The sequence shown here is derived from an EMBL/GenBank/DDBJ whole genome shotgun (WGS) entry which is preliminary data.</text>
</comment>
<dbReference type="RefSeq" id="WP_076298292.1">
    <property type="nucleotide sequence ID" value="NZ_MPTD01000002.1"/>
</dbReference>
<dbReference type="EMBL" id="MPTD01000002">
    <property type="protein sequence ID" value="OMD55250.1"/>
    <property type="molecule type" value="Genomic_DNA"/>
</dbReference>
<accession>A0ABX3HZC9</accession>
<dbReference type="PANTHER" id="PTHR30404:SF0">
    <property type="entry name" value="N-ACETYLMURAMOYL-L-ALANINE AMIDASE AMIC"/>
    <property type="match status" value="1"/>
</dbReference>
<sequence>MNEQKILIADDDGHGIDTAGKRTPLFPDGTYMKENEFNRAVIDKLNVHLKRNNFDVLHVSAGDTDVPLKTRTDLANNTIPNGFGRPADAFLSVHANAAGNVWNSKVKGIEIFYRAGYKEGKKLAQDVQEYLVKGTPLFNRGLKTNNLHVTREAKMPAILIEGGFMDNPDEAKLLMSDAYREECAEEIARGICQYFGRTYIEVTPPAPPLPVGVNPVSIVIGSNDPYSGLLINGSSWVPAKEVLTVLGVKTWMFQKKSIYIGESSVETKIINNTSYIKSVDLVSLGILKGVFFDPDVVNTKRVLLFPKEAV</sequence>
<keyword evidence="4" id="KW-1185">Reference proteome</keyword>
<evidence type="ECO:0000256" key="1">
    <source>
        <dbReference type="ARBA" id="ARBA00022801"/>
    </source>
</evidence>
<dbReference type="Pfam" id="PF01520">
    <property type="entry name" value="Amidase_3"/>
    <property type="match status" value="1"/>
</dbReference>
<reference evidence="3 4" key="1">
    <citation type="submission" date="2016-10" db="EMBL/GenBank/DDBJ databases">
        <title>Paenibacillus species isolates.</title>
        <authorList>
            <person name="Beno S.M."/>
        </authorList>
    </citation>
    <scope>NUCLEOTIDE SEQUENCE [LARGE SCALE GENOMIC DNA]</scope>
    <source>
        <strain evidence="3 4">FSL R5-0923</strain>
    </source>
</reference>
<dbReference type="Proteomes" id="UP000187313">
    <property type="component" value="Unassembled WGS sequence"/>
</dbReference>
<feature type="domain" description="MurNAc-LAA" evidence="2">
    <location>
        <begin position="72"/>
        <end position="192"/>
    </location>
</feature>
<organism evidence="3 4">
    <name type="scientific">Paenibacillus odorifer</name>
    <dbReference type="NCBI Taxonomy" id="189426"/>
    <lineage>
        <taxon>Bacteria</taxon>
        <taxon>Bacillati</taxon>
        <taxon>Bacillota</taxon>
        <taxon>Bacilli</taxon>
        <taxon>Bacillales</taxon>
        <taxon>Paenibacillaceae</taxon>
        <taxon>Paenibacillus</taxon>
    </lineage>
</organism>
<name>A0ABX3HZC9_9BACL</name>
<dbReference type="CDD" id="cd02696">
    <property type="entry name" value="MurNAc-LAA"/>
    <property type="match status" value="1"/>
</dbReference>
<dbReference type="Gene3D" id="3.40.630.40">
    <property type="entry name" value="Zn-dependent exopeptidases"/>
    <property type="match status" value="1"/>
</dbReference>
<gene>
    <name evidence="3" type="ORF">BSK51_04145</name>
</gene>
<dbReference type="InterPro" id="IPR002508">
    <property type="entry name" value="MurNAc-LAA_cat"/>
</dbReference>
<dbReference type="InterPro" id="IPR050695">
    <property type="entry name" value="N-acetylmuramoyl_amidase_3"/>
</dbReference>
<keyword evidence="1" id="KW-0378">Hydrolase</keyword>
<protein>
    <recommendedName>
        <fullName evidence="2">MurNAc-LAA domain-containing protein</fullName>
    </recommendedName>
</protein>
<dbReference type="SMART" id="SM00646">
    <property type="entry name" value="Ami_3"/>
    <property type="match status" value="1"/>
</dbReference>